<name>A0A933P106_9HYPH</name>
<accession>A0A933P106</accession>
<sequence length="83" mass="9516">MCSDCQSTGTIIDVRTVAPRLRHPLIFSTFEGLEGGESLRLVNDHDPRPLFYQFSAEYPGIFEWTYEQAGPDVWQVRIDRLAV</sequence>
<evidence type="ECO:0000313" key="3">
    <source>
        <dbReference type="Proteomes" id="UP000782610"/>
    </source>
</evidence>
<protein>
    <submittedName>
        <fullName evidence="2">DUF2249 domain-containing protein</fullName>
    </submittedName>
</protein>
<evidence type="ECO:0000313" key="2">
    <source>
        <dbReference type="EMBL" id="MBI4924187.1"/>
    </source>
</evidence>
<dbReference type="EMBL" id="JACRAF010000069">
    <property type="protein sequence ID" value="MBI4924187.1"/>
    <property type="molecule type" value="Genomic_DNA"/>
</dbReference>
<comment type="caution">
    <text evidence="2">The sequence shown here is derived from an EMBL/GenBank/DDBJ whole genome shotgun (WGS) entry which is preliminary data.</text>
</comment>
<reference evidence="2" key="1">
    <citation type="submission" date="2020-07" db="EMBL/GenBank/DDBJ databases">
        <title>Huge and variable diversity of episymbiotic CPR bacteria and DPANN archaea in groundwater ecosystems.</title>
        <authorList>
            <person name="He C.Y."/>
            <person name="Keren R."/>
            <person name="Whittaker M."/>
            <person name="Farag I.F."/>
            <person name="Doudna J."/>
            <person name="Cate J.H.D."/>
            <person name="Banfield J.F."/>
        </authorList>
    </citation>
    <scope>NUCLEOTIDE SEQUENCE</scope>
    <source>
        <strain evidence="2">NC_groundwater_1586_Pr3_B-0.1um_66_15</strain>
    </source>
</reference>
<proteinExistence type="predicted"/>
<organism evidence="2 3">
    <name type="scientific">Devosia nanyangense</name>
    <dbReference type="NCBI Taxonomy" id="1228055"/>
    <lineage>
        <taxon>Bacteria</taxon>
        <taxon>Pseudomonadati</taxon>
        <taxon>Pseudomonadota</taxon>
        <taxon>Alphaproteobacteria</taxon>
        <taxon>Hyphomicrobiales</taxon>
        <taxon>Devosiaceae</taxon>
        <taxon>Devosia</taxon>
    </lineage>
</organism>
<dbReference type="InterPro" id="IPR018720">
    <property type="entry name" value="DUF2249"/>
</dbReference>
<dbReference type="Pfam" id="PF10006">
    <property type="entry name" value="DUF2249"/>
    <property type="match status" value="1"/>
</dbReference>
<dbReference type="Proteomes" id="UP000782610">
    <property type="component" value="Unassembled WGS sequence"/>
</dbReference>
<gene>
    <name evidence="2" type="ORF">HY834_20825</name>
</gene>
<feature type="domain" description="DUF2249" evidence="1">
    <location>
        <begin position="12"/>
        <end position="79"/>
    </location>
</feature>
<dbReference type="AlphaFoldDB" id="A0A933P106"/>
<evidence type="ECO:0000259" key="1">
    <source>
        <dbReference type="Pfam" id="PF10006"/>
    </source>
</evidence>